<reference evidence="1 2" key="1">
    <citation type="journal article" date="2022" name="Nat. Plants">
        <title>Genomes of leafy and leafless Platanthera orchids illuminate the evolution of mycoheterotrophy.</title>
        <authorList>
            <person name="Li M.H."/>
            <person name="Liu K.W."/>
            <person name="Li Z."/>
            <person name="Lu H.C."/>
            <person name="Ye Q.L."/>
            <person name="Zhang D."/>
            <person name="Wang J.Y."/>
            <person name="Li Y.F."/>
            <person name="Zhong Z.M."/>
            <person name="Liu X."/>
            <person name="Yu X."/>
            <person name="Liu D.K."/>
            <person name="Tu X.D."/>
            <person name="Liu B."/>
            <person name="Hao Y."/>
            <person name="Liao X.Y."/>
            <person name="Jiang Y.T."/>
            <person name="Sun W.H."/>
            <person name="Chen J."/>
            <person name="Chen Y.Q."/>
            <person name="Ai Y."/>
            <person name="Zhai J.W."/>
            <person name="Wu S.S."/>
            <person name="Zhou Z."/>
            <person name="Hsiao Y.Y."/>
            <person name="Wu W.L."/>
            <person name="Chen Y.Y."/>
            <person name="Lin Y.F."/>
            <person name="Hsu J.L."/>
            <person name="Li C.Y."/>
            <person name="Wang Z.W."/>
            <person name="Zhao X."/>
            <person name="Zhong W.Y."/>
            <person name="Ma X.K."/>
            <person name="Ma L."/>
            <person name="Huang J."/>
            <person name="Chen G.Z."/>
            <person name="Huang M.Z."/>
            <person name="Huang L."/>
            <person name="Peng D.H."/>
            <person name="Luo Y.B."/>
            <person name="Zou S.Q."/>
            <person name="Chen S.P."/>
            <person name="Lan S."/>
            <person name="Tsai W.C."/>
            <person name="Van de Peer Y."/>
            <person name="Liu Z.J."/>
        </authorList>
    </citation>
    <scope>NUCLEOTIDE SEQUENCE [LARGE SCALE GENOMIC DNA]</scope>
    <source>
        <strain evidence="1">Lor288</strain>
    </source>
</reference>
<dbReference type="Proteomes" id="UP001412067">
    <property type="component" value="Unassembled WGS sequence"/>
</dbReference>
<dbReference type="PANTHER" id="PTHR45835">
    <property type="entry name" value="YALI0A06105P"/>
    <property type="match status" value="1"/>
</dbReference>
<keyword evidence="2" id="KW-1185">Reference proteome</keyword>
<proteinExistence type="predicted"/>
<dbReference type="EMBL" id="JBBWWR010000005">
    <property type="protein sequence ID" value="KAK8967015.1"/>
    <property type="molecule type" value="Genomic_DNA"/>
</dbReference>
<gene>
    <name evidence="1" type="ORF">KSP40_PGU000306</name>
</gene>
<protein>
    <submittedName>
        <fullName evidence="1">Uncharacterized protein</fullName>
    </submittedName>
</protein>
<dbReference type="PANTHER" id="PTHR45835:SF99">
    <property type="entry name" value="CHROMO DOMAIN-CONTAINING PROTEIN-RELATED"/>
    <property type="match status" value="1"/>
</dbReference>
<accession>A0ABR2MS75</accession>
<comment type="caution">
    <text evidence="1">The sequence shown here is derived from an EMBL/GenBank/DDBJ whole genome shotgun (WGS) entry which is preliminary data.</text>
</comment>
<evidence type="ECO:0000313" key="2">
    <source>
        <dbReference type="Proteomes" id="UP001412067"/>
    </source>
</evidence>
<sequence length="66" mass="7776">MDFVHGLPRSLSGDDVVWVIVDLLTKLSHFIRNKKGDSVEKFAKLYVDNCWVYRSQYPRFVRNQTS</sequence>
<name>A0ABR2MS75_9ASPA</name>
<evidence type="ECO:0000313" key="1">
    <source>
        <dbReference type="EMBL" id="KAK8967015.1"/>
    </source>
</evidence>
<organism evidence="1 2">
    <name type="scientific">Platanthera guangdongensis</name>
    <dbReference type="NCBI Taxonomy" id="2320717"/>
    <lineage>
        <taxon>Eukaryota</taxon>
        <taxon>Viridiplantae</taxon>
        <taxon>Streptophyta</taxon>
        <taxon>Embryophyta</taxon>
        <taxon>Tracheophyta</taxon>
        <taxon>Spermatophyta</taxon>
        <taxon>Magnoliopsida</taxon>
        <taxon>Liliopsida</taxon>
        <taxon>Asparagales</taxon>
        <taxon>Orchidaceae</taxon>
        <taxon>Orchidoideae</taxon>
        <taxon>Orchideae</taxon>
        <taxon>Orchidinae</taxon>
        <taxon>Platanthera</taxon>
    </lineage>
</organism>